<dbReference type="SUPFAM" id="SSF56801">
    <property type="entry name" value="Acetyl-CoA synthetase-like"/>
    <property type="match status" value="1"/>
</dbReference>
<protein>
    <submittedName>
        <fullName evidence="5">AMP-dependent synthetase/ligase</fullName>
    </submittedName>
</protein>
<dbReference type="Gene3D" id="3.40.50.12780">
    <property type="entry name" value="N-terminal domain of ligase-like"/>
    <property type="match status" value="1"/>
</dbReference>
<evidence type="ECO:0000256" key="3">
    <source>
        <dbReference type="SAM" id="Phobius"/>
    </source>
</evidence>
<dbReference type="Gene3D" id="3.30.300.30">
    <property type="match status" value="1"/>
</dbReference>
<dbReference type="SMART" id="SM00823">
    <property type="entry name" value="PKS_PP"/>
    <property type="match status" value="1"/>
</dbReference>
<keyword evidence="3" id="KW-0472">Membrane</keyword>
<evidence type="ECO:0000259" key="4">
    <source>
        <dbReference type="PROSITE" id="PS50075"/>
    </source>
</evidence>
<gene>
    <name evidence="5" type="ORF">NOR_03014</name>
</gene>
<reference evidence="5 6" key="1">
    <citation type="journal article" date="2016" name="Genome Biol. Evol.">
        <title>Divergent and convergent evolution of fungal pathogenicity.</title>
        <authorList>
            <person name="Shang Y."/>
            <person name="Xiao G."/>
            <person name="Zheng P."/>
            <person name="Cen K."/>
            <person name="Zhan S."/>
            <person name="Wang C."/>
        </authorList>
    </citation>
    <scope>NUCLEOTIDE SEQUENCE [LARGE SCALE GENOMIC DNA]</scope>
    <source>
        <strain evidence="5 6">RCEF 4871</strain>
    </source>
</reference>
<evidence type="ECO:0000256" key="2">
    <source>
        <dbReference type="ARBA" id="ARBA00022553"/>
    </source>
</evidence>
<evidence type="ECO:0000313" key="6">
    <source>
        <dbReference type="Proteomes" id="UP000243498"/>
    </source>
</evidence>
<feature type="transmembrane region" description="Helical" evidence="3">
    <location>
        <begin position="1412"/>
        <end position="1431"/>
    </location>
</feature>
<dbReference type="InterPro" id="IPR045851">
    <property type="entry name" value="AMP-bd_C_sf"/>
</dbReference>
<dbReference type="STRING" id="1081105.A0A167G7R7"/>
<dbReference type="SUPFAM" id="SSF51161">
    <property type="entry name" value="Trimeric LpxA-like enzymes"/>
    <property type="match status" value="3"/>
</dbReference>
<dbReference type="InterPro" id="IPR009081">
    <property type="entry name" value="PP-bd_ACP"/>
</dbReference>
<feature type="domain" description="Carrier" evidence="4">
    <location>
        <begin position="768"/>
        <end position="845"/>
    </location>
</feature>
<dbReference type="EMBL" id="AZHC01000007">
    <property type="protein sequence ID" value="OAA46261.1"/>
    <property type="molecule type" value="Genomic_DNA"/>
</dbReference>
<evidence type="ECO:0000256" key="1">
    <source>
        <dbReference type="ARBA" id="ARBA00022450"/>
    </source>
</evidence>
<dbReference type="OMA" id="HTRWWLT"/>
<dbReference type="Pfam" id="PF00501">
    <property type="entry name" value="AMP-binding"/>
    <property type="match status" value="1"/>
</dbReference>
<evidence type="ECO:0000313" key="5">
    <source>
        <dbReference type="EMBL" id="OAA46261.1"/>
    </source>
</evidence>
<keyword evidence="3" id="KW-1133">Transmembrane helix</keyword>
<dbReference type="InterPro" id="IPR000873">
    <property type="entry name" value="AMP-dep_synth/lig_dom"/>
</dbReference>
<dbReference type="Gene3D" id="2.160.10.10">
    <property type="entry name" value="Hexapeptide repeat proteins"/>
    <property type="match status" value="1"/>
</dbReference>
<dbReference type="InterPro" id="IPR036736">
    <property type="entry name" value="ACP-like_sf"/>
</dbReference>
<keyword evidence="1" id="KW-0596">Phosphopantetheine</keyword>
<dbReference type="Proteomes" id="UP000243498">
    <property type="component" value="Unassembled WGS sequence"/>
</dbReference>
<dbReference type="InterPro" id="IPR020806">
    <property type="entry name" value="PKS_PP-bd"/>
</dbReference>
<feature type="transmembrane region" description="Helical" evidence="3">
    <location>
        <begin position="1162"/>
        <end position="1183"/>
    </location>
</feature>
<dbReference type="InterPro" id="IPR042099">
    <property type="entry name" value="ANL_N_sf"/>
</dbReference>
<comment type="caution">
    <text evidence="5">The sequence shown here is derived from an EMBL/GenBank/DDBJ whole genome shotgun (WGS) entry which is preliminary data.</text>
</comment>
<keyword evidence="3" id="KW-0812">Transmembrane</keyword>
<keyword evidence="6" id="KW-1185">Reference proteome</keyword>
<dbReference type="Pfam" id="PF00550">
    <property type="entry name" value="PP-binding"/>
    <property type="match status" value="1"/>
</dbReference>
<dbReference type="OrthoDB" id="3633556at2759"/>
<dbReference type="PANTHER" id="PTHR43201:SF10">
    <property type="entry name" value="CARRIER DOMAIN-CONTAINING PROTEIN"/>
    <property type="match status" value="1"/>
</dbReference>
<organism evidence="5 6">
    <name type="scientific">Metarhizium rileyi (strain RCEF 4871)</name>
    <name type="common">Nomuraea rileyi</name>
    <dbReference type="NCBI Taxonomy" id="1649241"/>
    <lineage>
        <taxon>Eukaryota</taxon>
        <taxon>Fungi</taxon>
        <taxon>Dikarya</taxon>
        <taxon>Ascomycota</taxon>
        <taxon>Pezizomycotina</taxon>
        <taxon>Sordariomycetes</taxon>
        <taxon>Hypocreomycetidae</taxon>
        <taxon>Hypocreales</taxon>
        <taxon>Clavicipitaceae</taxon>
        <taxon>Metarhizium</taxon>
    </lineage>
</organism>
<dbReference type="GO" id="GO:0031956">
    <property type="term" value="F:medium-chain fatty acid-CoA ligase activity"/>
    <property type="evidence" value="ECO:0007669"/>
    <property type="project" value="TreeGrafter"/>
</dbReference>
<name>A0A167G7R7_METRR</name>
<dbReference type="GO" id="GO:0031177">
    <property type="term" value="F:phosphopantetheine binding"/>
    <property type="evidence" value="ECO:0007669"/>
    <property type="project" value="InterPro"/>
</dbReference>
<dbReference type="SUPFAM" id="SSF47336">
    <property type="entry name" value="ACP-like"/>
    <property type="match status" value="1"/>
</dbReference>
<sequence length="1658" mass="183520">MVQQTSVDKFSVFLERTSDVPPPEALLTGCPLRSLDWGEQDKTDILSLLSRTAQKAESSLHVLHSLLTEVSGPWPTIPLIRCYAMLSKLLPEEVKSNPKCENAKLMRKISIMVKLSYESFLDFICHDSRPALRATKSDEFITHKELHDFVSKFPLFVEPSKRKPIVAISLPNGPLLAATCIAVTTYYTAAPINPATGREQFRADILQSGAKIILTSSQDYERLKLGDGWVENEKITVYIVKWNNRGDIQVLSTAGHPLSFNSRRPCPNTADDICLILFTSGTSGAKKMVPITMHSIIAGVVFVVDSWGLGVVDTCLNMMPLYHIGGLVRNIFAPVISRGSTVCCTVFDANLFWDVVESLEPTWYYASPSMHSVILARALERPDSLKRSKIRLVCNAAGGLLPSLAGQLRDTFDCVVLPSYGMTECMPISAPPLHYKLGREGTSGISIGPELTILDWSEHKVEPGVVGRICVRGEPLFPGYLRSDGSFDRSSFNTDGWFDTGDLGYMDSDDYLFITGRSKEVINRGGELISPFEVENAIMSASLSPTSPIHGQVSQVLAFSASHDVLQEVVAVVLVTPSGETRVDLRKLQNALRISLQQVKLPALIIYMDDLPKKNNKVLRIKLGQRLGLPDIEENTPYLRRHWEAICPAPDAALSMSIECAPCIVDQEAINRSLDIAVPADMRYHVCRRSTEDIPEIFCAPAKQFYPAPSTAFVTDLQEHLRGSLHNYMIPETVHVLDEPFPVDHLGQVDDIKLQHKVEMLLRVSMDKLVCSTEGKVANIFANILSCHPAELPRGVEFLSLGGDSLRAGRLASALRNEFGIQLPIDIVFNAGSIHAISAYVDKATPEKIASGTKDKIVGCIKTKSSTNPLLMAAQLVPLVVLYPLRRAFQWTIFIVALSYTQGWPTNTFVHGRLFNLMLSILFSKTVVGVIVPFVGIFSKWTIVGRYREGLYPMWGLYHTRWWMVQKIVSVSGKGWFGLNDATQTWYCKLMGAKIGRNVKLAGAGLGEWDLLDLRDDVVLSHCICRPFAVEGNTSMYLGKITIGERSSVGISSIVAAGTEIPPNTCIGPNSSSWELQDADESNRYLSPNAAPKPHWLLRVLFTIPLQVTSWFLSLTPWIGGLVGMVLQEPVVTESPVRNMMDWFTEPRRIAFHYLALTMRCFFSPFIVFVFAIIVKLALDAVFGKLGLRRQKGAIIIWRANLMKSLLPVSRLHNMTAFFGQHYEATSIALRMLGGKIGKRVYWPGTGPSIGDYHLLDVGNDVVFGSRAHLITSDGIGADPITIKDGAMIADRVCLLPGVEVGERTTMGSGALTGRNKTYGAGATYVGSKGRDAVCLSAGDREIQKTKQRIRHMSSDDTLVNDRTLIQHHMCSDVAVRKSTTGSDVDGVPETISPFGKAFFLKLAPYHVFRPFVIFCYSSFMAIFTAVYWNIPNISSIQLVNHLMNRLIARNHSMMYEIGAVFGLCTLVLAVLTTLQAGLALCIVIASKWVLVGRRQPGNYDWDKSSYCQRWQLFLSIEKLRRQCYRGEGILGLLTGTNWIVLYFRALGAKIGNNCALFANGCPNLMFTEPDLLTLGDRVALDDASVVAHINTRGKFDLNRLEIGNRCVLRSGSRLLSGAKMEDDSCLLEHTMIMGGDVVENGWTMQGWPAEKFGERRI</sequence>
<dbReference type="GO" id="GO:0006631">
    <property type="term" value="P:fatty acid metabolic process"/>
    <property type="evidence" value="ECO:0007669"/>
    <property type="project" value="TreeGrafter"/>
</dbReference>
<proteinExistence type="predicted"/>
<dbReference type="InterPro" id="IPR011004">
    <property type="entry name" value="Trimer_LpxA-like_sf"/>
</dbReference>
<accession>A0A167G7R7</accession>
<dbReference type="PROSITE" id="PS50075">
    <property type="entry name" value="CARRIER"/>
    <property type="match status" value="1"/>
</dbReference>
<dbReference type="PANTHER" id="PTHR43201">
    <property type="entry name" value="ACYL-COA SYNTHETASE"/>
    <property type="match status" value="1"/>
</dbReference>
<dbReference type="Gene3D" id="1.10.1200.10">
    <property type="entry name" value="ACP-like"/>
    <property type="match status" value="1"/>
</dbReference>
<keyword evidence="2" id="KW-0597">Phosphoprotein</keyword>
<feature type="transmembrane region" description="Helical" evidence="3">
    <location>
        <begin position="914"/>
        <end position="938"/>
    </location>
</feature>
<feature type="transmembrane region" description="Helical" evidence="3">
    <location>
        <begin position="1460"/>
        <end position="1486"/>
    </location>
</feature>